<dbReference type="Gene3D" id="1.20.920.10">
    <property type="entry name" value="Bromodomain-like"/>
    <property type="match status" value="1"/>
</dbReference>
<evidence type="ECO:0000256" key="3">
    <source>
        <dbReference type="ARBA" id="ARBA00023242"/>
    </source>
</evidence>
<dbReference type="InterPro" id="IPR001487">
    <property type="entry name" value="Bromodomain"/>
</dbReference>
<dbReference type="PANTHER" id="PTHR45915:SF2">
    <property type="entry name" value="TOUTATIS, ISOFORM E"/>
    <property type="match status" value="1"/>
</dbReference>
<dbReference type="PANTHER" id="PTHR45915">
    <property type="entry name" value="TRANSCRIPTION INTERMEDIARY FACTOR"/>
    <property type="match status" value="1"/>
</dbReference>
<dbReference type="Proteomes" id="UP000790347">
    <property type="component" value="Unassembled WGS sequence"/>
</dbReference>
<dbReference type="GO" id="GO:0005634">
    <property type="term" value="C:nucleus"/>
    <property type="evidence" value="ECO:0007669"/>
    <property type="project" value="UniProtKB-SubCell"/>
</dbReference>
<sequence length="91" mass="10707">MKLVGHSLEPVNTKHFPTYRKIIKKPMDFTLIKNKLQNNSYKTKEDYAADIRLMFDNCVTFNEDESPVGQAGHLLRAFFESRWKELFNTPI</sequence>
<dbReference type="Pfam" id="PF00439">
    <property type="entry name" value="Bromodomain"/>
    <property type="match status" value="1"/>
</dbReference>
<dbReference type="PRINTS" id="PR00503">
    <property type="entry name" value="BROMODOMAIN"/>
</dbReference>
<dbReference type="SMART" id="SM00297">
    <property type="entry name" value="BROMO"/>
    <property type="match status" value="1"/>
</dbReference>
<evidence type="ECO:0000313" key="7">
    <source>
        <dbReference type="EMBL" id="KAH9517834.1"/>
    </source>
</evidence>
<dbReference type="PROSITE" id="PS50014">
    <property type="entry name" value="BROMODOMAIN_2"/>
    <property type="match status" value="1"/>
</dbReference>
<dbReference type="AlphaFoldDB" id="A0A922I1N5"/>
<gene>
    <name evidence="7" type="primary">BAZ2B_1</name>
    <name evidence="7" type="ORF">DERF_008458</name>
</gene>
<evidence type="ECO:0000259" key="5">
    <source>
        <dbReference type="PROSITE" id="PS50014"/>
    </source>
</evidence>
<keyword evidence="8" id="KW-1185">Reference proteome</keyword>
<reference evidence="7" key="1">
    <citation type="submission" date="2013-05" db="EMBL/GenBank/DDBJ databases">
        <authorList>
            <person name="Yim A.K.Y."/>
            <person name="Chan T.F."/>
            <person name="Ji K.M."/>
            <person name="Liu X.Y."/>
            <person name="Zhou J.W."/>
            <person name="Li R.Q."/>
            <person name="Yang K.Y."/>
            <person name="Li J."/>
            <person name="Li M."/>
            <person name="Law P.T.W."/>
            <person name="Wu Y.L."/>
            <person name="Cai Z.L."/>
            <person name="Qin H."/>
            <person name="Bao Y."/>
            <person name="Leung R.K.K."/>
            <person name="Ng P.K.S."/>
            <person name="Zou J."/>
            <person name="Zhong X.J."/>
            <person name="Ran P.X."/>
            <person name="Zhong N.S."/>
            <person name="Liu Z.G."/>
            <person name="Tsui S.K.W."/>
        </authorList>
    </citation>
    <scope>NUCLEOTIDE SEQUENCE</scope>
    <source>
        <strain evidence="7">Derf</strain>
        <tissue evidence="7">Whole organism</tissue>
    </source>
</reference>
<keyword evidence="2 4" id="KW-0103">Bromodomain</keyword>
<feature type="domain" description="Bromo" evidence="5">
    <location>
        <begin position="1"/>
        <end position="69"/>
    </location>
</feature>
<dbReference type="EMBL" id="ASGP02000003">
    <property type="protein sequence ID" value="KAH9517833.1"/>
    <property type="molecule type" value="Genomic_DNA"/>
</dbReference>
<reference evidence="7" key="2">
    <citation type="journal article" date="2022" name="Res Sq">
        <title>Comparative Genomics Reveals Insights into the Divergent Evolution of Astigmatic Mites and Household Pest Adaptations.</title>
        <authorList>
            <person name="Xiong Q."/>
            <person name="Wan A.T.-Y."/>
            <person name="Liu X.-Y."/>
            <person name="Fung C.S.-H."/>
            <person name="Xiao X."/>
            <person name="Malainual N."/>
            <person name="Hou J."/>
            <person name="Wang L."/>
            <person name="Wang M."/>
            <person name="Yang K."/>
            <person name="Cui Y."/>
            <person name="Leung E."/>
            <person name="Nong W."/>
            <person name="Shin S.-K."/>
            <person name="Au S."/>
            <person name="Jeong K.Y."/>
            <person name="Chew F.T."/>
            <person name="Hui J."/>
            <person name="Leung T.F."/>
            <person name="Tungtrongchitr A."/>
            <person name="Zhong N."/>
            <person name="Liu Z."/>
            <person name="Tsui S."/>
        </authorList>
    </citation>
    <scope>NUCLEOTIDE SEQUENCE</scope>
    <source>
        <strain evidence="7">Derf</strain>
        <tissue evidence="7">Whole organism</tissue>
    </source>
</reference>
<comment type="subcellular location">
    <subcellularLocation>
        <location evidence="1">Nucleus</location>
    </subcellularLocation>
</comment>
<name>A0A922I1N5_DERFA</name>
<dbReference type="SUPFAM" id="SSF47370">
    <property type="entry name" value="Bromodomain"/>
    <property type="match status" value="1"/>
</dbReference>
<proteinExistence type="predicted"/>
<dbReference type="EMBL" id="ASGP02000003">
    <property type="protein sequence ID" value="KAH9517834.1"/>
    <property type="molecule type" value="Genomic_DNA"/>
</dbReference>
<dbReference type="InterPro" id="IPR036427">
    <property type="entry name" value="Bromodomain-like_sf"/>
</dbReference>
<accession>A0A922I1N5</accession>
<comment type="caution">
    <text evidence="7">The sequence shown here is derived from an EMBL/GenBank/DDBJ whole genome shotgun (WGS) entry which is preliminary data.</text>
</comment>
<evidence type="ECO:0000256" key="4">
    <source>
        <dbReference type="PROSITE-ProRule" id="PRU00035"/>
    </source>
</evidence>
<evidence type="ECO:0000256" key="2">
    <source>
        <dbReference type="ARBA" id="ARBA00023117"/>
    </source>
</evidence>
<protein>
    <submittedName>
        <fullName evidence="6">Bromodomain adjacent to zinc finger domain protein 2B, variant 5</fullName>
    </submittedName>
    <submittedName>
        <fullName evidence="7">Bromodomain adjacent to zinc finger domain protein 2B, variant 6</fullName>
    </submittedName>
</protein>
<keyword evidence="3" id="KW-0539">Nucleus</keyword>
<organism evidence="7 8">
    <name type="scientific">Dermatophagoides farinae</name>
    <name type="common">American house dust mite</name>
    <dbReference type="NCBI Taxonomy" id="6954"/>
    <lineage>
        <taxon>Eukaryota</taxon>
        <taxon>Metazoa</taxon>
        <taxon>Ecdysozoa</taxon>
        <taxon>Arthropoda</taxon>
        <taxon>Chelicerata</taxon>
        <taxon>Arachnida</taxon>
        <taxon>Acari</taxon>
        <taxon>Acariformes</taxon>
        <taxon>Sarcoptiformes</taxon>
        <taxon>Astigmata</taxon>
        <taxon>Psoroptidia</taxon>
        <taxon>Analgoidea</taxon>
        <taxon>Pyroglyphidae</taxon>
        <taxon>Dermatophagoidinae</taxon>
        <taxon>Dermatophagoides</taxon>
    </lineage>
</organism>
<evidence type="ECO:0000313" key="8">
    <source>
        <dbReference type="Proteomes" id="UP000790347"/>
    </source>
</evidence>
<evidence type="ECO:0000256" key="1">
    <source>
        <dbReference type="ARBA" id="ARBA00004123"/>
    </source>
</evidence>
<dbReference type="GO" id="GO:0000785">
    <property type="term" value="C:chromatin"/>
    <property type="evidence" value="ECO:0007669"/>
    <property type="project" value="TreeGrafter"/>
</dbReference>
<evidence type="ECO:0000313" key="6">
    <source>
        <dbReference type="EMBL" id="KAH9517833.1"/>
    </source>
</evidence>